<comment type="subcellular location">
    <subcellularLocation>
        <location evidence="1">Lipid droplet</location>
    </subcellularLocation>
</comment>
<dbReference type="OrthoDB" id="3509362at2759"/>
<dbReference type="AlphaFoldDB" id="G3AXN9"/>
<name>G3AXN9_CANTC</name>
<dbReference type="GO" id="GO:0016491">
    <property type="term" value="F:oxidoreductase activity"/>
    <property type="evidence" value="ECO:0007669"/>
    <property type="project" value="InterPro"/>
</dbReference>
<dbReference type="SUPFAM" id="SSF51735">
    <property type="entry name" value="NAD(P)-binding Rossmann-fold domains"/>
    <property type="match status" value="1"/>
</dbReference>
<keyword evidence="2" id="KW-0551">Lipid droplet</keyword>
<keyword evidence="6" id="KW-1185">Reference proteome</keyword>
<feature type="domain" description="Enoyl reductase (ER)" evidence="4">
    <location>
        <begin position="37"/>
        <end position="361"/>
    </location>
</feature>
<evidence type="ECO:0000256" key="3">
    <source>
        <dbReference type="ARBA" id="ARBA00038249"/>
    </source>
</evidence>
<accession>G3AXN9</accession>
<reference evidence="5 6" key="1">
    <citation type="journal article" date="2011" name="Proc. Natl. Acad. Sci. U.S.A.">
        <title>Comparative genomics of xylose-fermenting fungi for enhanced biofuel production.</title>
        <authorList>
            <person name="Wohlbach D.J."/>
            <person name="Kuo A."/>
            <person name="Sato T.K."/>
            <person name="Potts K.M."/>
            <person name="Salamov A.A."/>
            <person name="LaButti K.M."/>
            <person name="Sun H."/>
            <person name="Clum A."/>
            <person name="Pangilinan J.L."/>
            <person name="Lindquist E.A."/>
            <person name="Lucas S."/>
            <person name="Lapidus A."/>
            <person name="Jin M."/>
            <person name="Gunawan C."/>
            <person name="Balan V."/>
            <person name="Dale B.E."/>
            <person name="Jeffries T.W."/>
            <person name="Zinkel R."/>
            <person name="Barry K.W."/>
            <person name="Grigoriev I.V."/>
            <person name="Gasch A.P."/>
        </authorList>
    </citation>
    <scope>NUCLEOTIDE SEQUENCE [LARGE SCALE GENOMIC DNA]</scope>
    <source>
        <strain evidence="6">ATCC 10573 / BCRC 21748 / CBS 615 / JCM 9827 / NBRC 10315 / NRRL Y-1498 / VKM Y-70</strain>
    </source>
</reference>
<evidence type="ECO:0000313" key="6">
    <source>
        <dbReference type="Proteomes" id="UP000000707"/>
    </source>
</evidence>
<dbReference type="PANTHER" id="PTHR11695:SF294">
    <property type="entry name" value="RETICULON-4-INTERACTING PROTEIN 1, MITOCHONDRIAL"/>
    <property type="match status" value="1"/>
</dbReference>
<dbReference type="InterPro" id="IPR036291">
    <property type="entry name" value="NAD(P)-bd_dom_sf"/>
</dbReference>
<dbReference type="GO" id="GO:0005739">
    <property type="term" value="C:mitochondrion"/>
    <property type="evidence" value="ECO:0007669"/>
    <property type="project" value="TreeGrafter"/>
</dbReference>
<dbReference type="SMART" id="SM00829">
    <property type="entry name" value="PKS_ER"/>
    <property type="match status" value="1"/>
</dbReference>
<proteinExistence type="inferred from homology"/>
<dbReference type="GO" id="GO:0005811">
    <property type="term" value="C:lipid droplet"/>
    <property type="evidence" value="ECO:0007669"/>
    <property type="project" value="UniProtKB-SubCell"/>
</dbReference>
<dbReference type="KEGG" id="cten:18245465"/>
<dbReference type="Gene3D" id="3.40.50.720">
    <property type="entry name" value="NAD(P)-binding Rossmann-like Domain"/>
    <property type="match status" value="1"/>
</dbReference>
<gene>
    <name evidence="5" type="ORF">CANTEDRAFT_101381</name>
</gene>
<dbReference type="GeneID" id="18245465"/>
<dbReference type="eggNOG" id="KOG1198">
    <property type="taxonomic scope" value="Eukaryota"/>
</dbReference>
<comment type="similarity">
    <text evidence="3">Belongs to the YIM1 family.</text>
</comment>
<evidence type="ECO:0000256" key="2">
    <source>
        <dbReference type="ARBA" id="ARBA00022677"/>
    </source>
</evidence>
<dbReference type="InterPro" id="IPR020843">
    <property type="entry name" value="ER"/>
</dbReference>
<dbReference type="InterPro" id="IPR013154">
    <property type="entry name" value="ADH-like_N"/>
</dbReference>
<sequence length="366" mass="40482">MFNSPILESTSPVYQNYKTTQLELIPKPINLTKKLDGTYGAGQDDVLVKIHYASFNPIDILLKGIVSPWVNYLRGNFGLCNDYSGVVVDIGDKAAEKLGLRIGDEVCGQTSQTAYTNTLTEYVMFEGSHYPKGWGMLKKPENLTMAEAGSFGMVYSTAVLLKKTAVFNESTKVLVNGASTSVGKYLISLLKLDPRATEVVAICSGRSAPLIKELGAHKIIDYTQTNSIVNEVLDECKDRLFDVYFDCRGNDKLLYHVTFFLKEDGVYASCGGGKKLDLANASLMGMFTFPFLKKVLLSAVGLLKIKIVYCVVKPGLGYEDVKEYFESGKIKPHIDTVFSFDDYQKAYEYLVEGKNNGKIVVEIVKS</sequence>
<dbReference type="EMBL" id="GL996512">
    <property type="protein sequence ID" value="EGV66120.1"/>
    <property type="molecule type" value="Genomic_DNA"/>
</dbReference>
<dbReference type="Pfam" id="PF08240">
    <property type="entry name" value="ADH_N"/>
    <property type="match status" value="1"/>
</dbReference>
<protein>
    <recommendedName>
        <fullName evidence="4">Enoyl reductase (ER) domain-containing protein</fullName>
    </recommendedName>
</protein>
<dbReference type="Pfam" id="PF13602">
    <property type="entry name" value="ADH_zinc_N_2"/>
    <property type="match status" value="1"/>
</dbReference>
<dbReference type="SUPFAM" id="SSF50129">
    <property type="entry name" value="GroES-like"/>
    <property type="match status" value="1"/>
</dbReference>
<organism evidence="6">
    <name type="scientific">Candida tenuis (strain ATCC 10573 / BCRC 21748 / CBS 615 / JCM 9827 / NBRC 10315 / NRRL Y-1498 / VKM Y-70)</name>
    <name type="common">Yeast</name>
    <name type="synonym">Yamadazyma tenuis</name>
    <dbReference type="NCBI Taxonomy" id="590646"/>
    <lineage>
        <taxon>Eukaryota</taxon>
        <taxon>Fungi</taxon>
        <taxon>Dikarya</taxon>
        <taxon>Ascomycota</taxon>
        <taxon>Saccharomycotina</taxon>
        <taxon>Pichiomycetes</taxon>
        <taxon>Debaryomycetaceae</taxon>
        <taxon>Yamadazyma</taxon>
    </lineage>
</organism>
<dbReference type="InterPro" id="IPR050700">
    <property type="entry name" value="YIM1/Zinc_Alcohol_DH_Fams"/>
</dbReference>
<dbReference type="Gene3D" id="3.90.180.10">
    <property type="entry name" value="Medium-chain alcohol dehydrogenases, catalytic domain"/>
    <property type="match status" value="1"/>
</dbReference>
<evidence type="ECO:0000256" key="1">
    <source>
        <dbReference type="ARBA" id="ARBA00004502"/>
    </source>
</evidence>
<evidence type="ECO:0000313" key="5">
    <source>
        <dbReference type="EMBL" id="EGV66120.1"/>
    </source>
</evidence>
<dbReference type="PANTHER" id="PTHR11695">
    <property type="entry name" value="ALCOHOL DEHYDROGENASE RELATED"/>
    <property type="match status" value="1"/>
</dbReference>
<evidence type="ECO:0000259" key="4">
    <source>
        <dbReference type="SMART" id="SM00829"/>
    </source>
</evidence>
<dbReference type="InterPro" id="IPR011032">
    <property type="entry name" value="GroES-like_sf"/>
</dbReference>
<dbReference type="Proteomes" id="UP000000707">
    <property type="component" value="Unassembled WGS sequence"/>
</dbReference>